<dbReference type="SMART" id="SM00345">
    <property type="entry name" value="HTH_GNTR"/>
    <property type="match status" value="1"/>
</dbReference>
<dbReference type="Gene3D" id="1.10.10.10">
    <property type="entry name" value="Winged helix-like DNA-binding domain superfamily/Winged helix DNA-binding domain"/>
    <property type="match status" value="1"/>
</dbReference>
<dbReference type="SUPFAM" id="SSF48008">
    <property type="entry name" value="GntR ligand-binding domain-like"/>
    <property type="match status" value="1"/>
</dbReference>
<dbReference type="InterPro" id="IPR008920">
    <property type="entry name" value="TF_FadR/GntR_C"/>
</dbReference>
<dbReference type="PANTHER" id="PTHR43537:SF34">
    <property type="entry name" value="PYRUVATE DEHYDROGENASE COMPLEX REPRESSOR"/>
    <property type="match status" value="1"/>
</dbReference>
<evidence type="ECO:0000313" key="8">
    <source>
        <dbReference type="EMBL" id="GGO68792.1"/>
    </source>
</evidence>
<dbReference type="InterPro" id="IPR036388">
    <property type="entry name" value="WH-like_DNA-bd_sf"/>
</dbReference>
<keyword evidence="1" id="KW-0678">Repressor</keyword>
<feature type="domain" description="HTH gntR-type" evidence="7">
    <location>
        <begin position="7"/>
        <end position="75"/>
    </location>
</feature>
<dbReference type="GO" id="GO:0003700">
    <property type="term" value="F:DNA-binding transcription factor activity"/>
    <property type="evidence" value="ECO:0007669"/>
    <property type="project" value="InterPro"/>
</dbReference>
<keyword evidence="4" id="KW-0804">Transcription</keyword>
<dbReference type="PROSITE" id="PS50949">
    <property type="entry name" value="HTH_GNTR"/>
    <property type="match status" value="1"/>
</dbReference>
<dbReference type="PRINTS" id="PR00035">
    <property type="entry name" value="HTHGNTR"/>
</dbReference>
<proteinExistence type="predicted"/>
<dbReference type="PANTHER" id="PTHR43537">
    <property type="entry name" value="TRANSCRIPTIONAL REGULATOR, GNTR FAMILY"/>
    <property type="match status" value="1"/>
</dbReference>
<dbReference type="EMBL" id="BMLS01000002">
    <property type="protein sequence ID" value="GGO68792.1"/>
    <property type="molecule type" value="Genomic_DNA"/>
</dbReference>
<keyword evidence="2" id="KW-0805">Transcription regulation</keyword>
<dbReference type="Gene3D" id="1.20.120.530">
    <property type="entry name" value="GntR ligand-binding domain-like"/>
    <property type="match status" value="1"/>
</dbReference>
<dbReference type="Pfam" id="PF07729">
    <property type="entry name" value="FCD"/>
    <property type="match status" value="1"/>
</dbReference>
<dbReference type="RefSeq" id="WP_188693602.1">
    <property type="nucleotide sequence ID" value="NZ_BMLS01000002.1"/>
</dbReference>
<dbReference type="InterPro" id="IPR036390">
    <property type="entry name" value="WH_DNA-bd_sf"/>
</dbReference>
<comment type="caution">
    <text evidence="8">The sequence shown here is derived from an EMBL/GenBank/DDBJ whole genome shotgun (WGS) entry which is preliminary data.</text>
</comment>
<reference evidence="8" key="2">
    <citation type="submission" date="2020-09" db="EMBL/GenBank/DDBJ databases">
        <authorList>
            <person name="Sun Q."/>
            <person name="Zhou Y."/>
        </authorList>
    </citation>
    <scope>NUCLEOTIDE SEQUENCE</scope>
    <source>
        <strain evidence="8">CGMCC 1.7086</strain>
    </source>
</reference>
<dbReference type="CDD" id="cd07377">
    <property type="entry name" value="WHTH_GntR"/>
    <property type="match status" value="1"/>
</dbReference>
<evidence type="ECO:0000256" key="2">
    <source>
        <dbReference type="ARBA" id="ARBA00023015"/>
    </source>
</evidence>
<sequence length="253" mass="28896">MQRIRATKLSDVIMEQLESMILDGKLTPGERLPSERDLAERFAVSRPSLREAIQKLEVKGLVVRKQGGGTFVQSKLAVLENAPLLELIASRPESQFDLLEFRLALEGMAAYYAALRGNEQQIEAIKQAYEKVRLAQENDRSDFEAHAQGLASFYLEVIQASHNMVMLHIFMGLQPLLKDNIRRNLEVLSTYPEVSEQIDRQRVRILDAIVASDPEQARLASNEHLAFIEETLLDINRQNTNMQRTLRRIEMPE</sequence>
<reference evidence="8" key="1">
    <citation type="journal article" date="2014" name="Int. J. Syst. Evol. Microbiol.">
        <title>Complete genome sequence of Corynebacterium casei LMG S-19264T (=DSM 44701T), isolated from a smear-ripened cheese.</title>
        <authorList>
            <consortium name="US DOE Joint Genome Institute (JGI-PGF)"/>
            <person name="Walter F."/>
            <person name="Albersmeier A."/>
            <person name="Kalinowski J."/>
            <person name="Ruckert C."/>
        </authorList>
    </citation>
    <scope>NUCLEOTIDE SEQUENCE</scope>
    <source>
        <strain evidence="8">CGMCC 1.7086</strain>
    </source>
</reference>
<name>A0A917YXL9_9ALTE</name>
<gene>
    <name evidence="8" type="primary">pdhR</name>
    <name evidence="8" type="ORF">GCM10010982_18530</name>
</gene>
<dbReference type="InterPro" id="IPR000524">
    <property type="entry name" value="Tscrpt_reg_HTH_GntR"/>
</dbReference>
<evidence type="ECO:0000256" key="6">
    <source>
        <dbReference type="ARBA" id="ARBA00039592"/>
    </source>
</evidence>
<dbReference type="GO" id="GO:0003677">
    <property type="term" value="F:DNA binding"/>
    <property type="evidence" value="ECO:0007669"/>
    <property type="project" value="UniProtKB-KW"/>
</dbReference>
<organism evidence="8 9">
    <name type="scientific">Bowmanella pacifica</name>
    <dbReference type="NCBI Taxonomy" id="502051"/>
    <lineage>
        <taxon>Bacteria</taxon>
        <taxon>Pseudomonadati</taxon>
        <taxon>Pseudomonadota</taxon>
        <taxon>Gammaproteobacteria</taxon>
        <taxon>Alteromonadales</taxon>
        <taxon>Alteromonadaceae</taxon>
        <taxon>Bowmanella</taxon>
    </lineage>
</organism>
<keyword evidence="3" id="KW-0238">DNA-binding</keyword>
<dbReference type="InterPro" id="IPR011711">
    <property type="entry name" value="GntR_C"/>
</dbReference>
<dbReference type="SMART" id="SM00895">
    <property type="entry name" value="FCD"/>
    <property type="match status" value="1"/>
</dbReference>
<dbReference type="Proteomes" id="UP000606935">
    <property type="component" value="Unassembled WGS sequence"/>
</dbReference>
<evidence type="ECO:0000256" key="1">
    <source>
        <dbReference type="ARBA" id="ARBA00022491"/>
    </source>
</evidence>
<comment type="function">
    <text evidence="5">Transcriptional repressor for the pyruvate dehydrogenase complex genes aceEF and lpd.</text>
</comment>
<dbReference type="AlphaFoldDB" id="A0A917YXL9"/>
<protein>
    <recommendedName>
        <fullName evidence="6">Pyruvate dehydrogenase complex repressor</fullName>
    </recommendedName>
</protein>
<dbReference type="NCBIfam" id="NF007001">
    <property type="entry name" value="PRK09464.1"/>
    <property type="match status" value="1"/>
</dbReference>
<accession>A0A917YXL9</accession>
<evidence type="ECO:0000259" key="7">
    <source>
        <dbReference type="PROSITE" id="PS50949"/>
    </source>
</evidence>
<evidence type="ECO:0000256" key="5">
    <source>
        <dbReference type="ARBA" id="ARBA00037357"/>
    </source>
</evidence>
<keyword evidence="9" id="KW-1185">Reference proteome</keyword>
<evidence type="ECO:0000256" key="4">
    <source>
        <dbReference type="ARBA" id="ARBA00023163"/>
    </source>
</evidence>
<dbReference type="Pfam" id="PF00392">
    <property type="entry name" value="GntR"/>
    <property type="match status" value="1"/>
</dbReference>
<evidence type="ECO:0000256" key="3">
    <source>
        <dbReference type="ARBA" id="ARBA00023125"/>
    </source>
</evidence>
<evidence type="ECO:0000313" key="9">
    <source>
        <dbReference type="Proteomes" id="UP000606935"/>
    </source>
</evidence>
<dbReference type="SUPFAM" id="SSF46785">
    <property type="entry name" value="Winged helix' DNA-binding domain"/>
    <property type="match status" value="1"/>
</dbReference>